<name>A0A377Q9S3_9NEIS</name>
<accession>A0A377Q9S3</accession>
<keyword evidence="4" id="KW-1185">Reference proteome</keyword>
<dbReference type="Proteomes" id="UP000255108">
    <property type="component" value="Unassembled WGS sequence"/>
</dbReference>
<dbReference type="RefSeq" id="WP_115227846.1">
    <property type="nucleotide sequence ID" value="NZ_CAWOLO010000015.1"/>
</dbReference>
<evidence type="ECO:0000313" key="2">
    <source>
        <dbReference type="EMBL" id="TCU82438.1"/>
    </source>
</evidence>
<reference evidence="1 3" key="1">
    <citation type="submission" date="2018-06" db="EMBL/GenBank/DDBJ databases">
        <authorList>
            <consortium name="Pathogen Informatics"/>
            <person name="Doyle S."/>
        </authorList>
    </citation>
    <scope>NUCLEOTIDE SEQUENCE [LARGE SCALE GENOMIC DNA]</scope>
    <source>
        <strain evidence="1 3">NCTC11159</strain>
    </source>
</reference>
<organism evidence="1 3">
    <name type="scientific">Iodobacter fluviatilis</name>
    <dbReference type="NCBI Taxonomy" id="537"/>
    <lineage>
        <taxon>Bacteria</taxon>
        <taxon>Pseudomonadati</taxon>
        <taxon>Pseudomonadota</taxon>
        <taxon>Betaproteobacteria</taxon>
        <taxon>Neisseriales</taxon>
        <taxon>Chitinibacteraceae</taxon>
        <taxon>Iodobacter</taxon>
    </lineage>
</organism>
<proteinExistence type="predicted"/>
<gene>
    <name evidence="2" type="ORF">EV682_11577</name>
    <name evidence="1" type="ORF">NCTC11159_02737</name>
</gene>
<reference evidence="2 4" key="2">
    <citation type="submission" date="2019-03" db="EMBL/GenBank/DDBJ databases">
        <title>Genomic Encyclopedia of Type Strains, Phase IV (KMG-IV): sequencing the most valuable type-strain genomes for metagenomic binning, comparative biology and taxonomic classification.</title>
        <authorList>
            <person name="Goeker M."/>
        </authorList>
    </citation>
    <scope>NUCLEOTIDE SEQUENCE [LARGE SCALE GENOMIC DNA]</scope>
    <source>
        <strain evidence="2 4">DSM 3764</strain>
    </source>
</reference>
<dbReference type="EMBL" id="UGHR01000001">
    <property type="protein sequence ID" value="STQ91663.1"/>
    <property type="molecule type" value="Genomic_DNA"/>
</dbReference>
<dbReference type="AlphaFoldDB" id="A0A377Q9S3"/>
<evidence type="ECO:0000313" key="1">
    <source>
        <dbReference type="EMBL" id="STQ91663.1"/>
    </source>
</evidence>
<evidence type="ECO:0000313" key="4">
    <source>
        <dbReference type="Proteomes" id="UP000295794"/>
    </source>
</evidence>
<protein>
    <submittedName>
        <fullName evidence="1">Uncharacterized protein</fullName>
    </submittedName>
</protein>
<sequence>MDYSSLIQTVQSHISAGLLDGHTEGLIISTGNAIKEQTAPPEQQDQLRELLTKLQKLVPASKPHFPGSTATPL</sequence>
<dbReference type="EMBL" id="SMBT01000015">
    <property type="protein sequence ID" value="TCU82438.1"/>
    <property type="molecule type" value="Genomic_DNA"/>
</dbReference>
<evidence type="ECO:0000313" key="3">
    <source>
        <dbReference type="Proteomes" id="UP000255108"/>
    </source>
</evidence>
<dbReference type="Proteomes" id="UP000295794">
    <property type="component" value="Unassembled WGS sequence"/>
</dbReference>